<sequence>MRIIFTYQDLKVLRHAKAIPQALLDLVQDYFNQLRVELEDKAKSEFIPMPRKELRKKLALIYDTVHREMKLSCPFVL</sequence>
<gene>
    <name evidence="1" type="ORF">PAECIP111894_03035</name>
</gene>
<name>A0ABM9BDV1_9BACL</name>
<proteinExistence type="predicted"/>
<organism evidence="1 2">
    <name type="scientific">Paenibacillus pseudetheri</name>
    <dbReference type="NCBI Taxonomy" id="2897682"/>
    <lineage>
        <taxon>Bacteria</taxon>
        <taxon>Bacillati</taxon>
        <taxon>Bacillota</taxon>
        <taxon>Bacilli</taxon>
        <taxon>Bacillales</taxon>
        <taxon>Paenibacillaceae</taxon>
        <taxon>Paenibacillus</taxon>
    </lineage>
</organism>
<keyword evidence="2" id="KW-1185">Reference proteome</keyword>
<reference evidence="1" key="1">
    <citation type="submission" date="2021-12" db="EMBL/GenBank/DDBJ databases">
        <authorList>
            <person name="Criscuolo A."/>
        </authorList>
    </citation>
    <scope>NUCLEOTIDE SEQUENCE</scope>
    <source>
        <strain evidence="1">CIP111894</strain>
    </source>
</reference>
<dbReference type="Proteomes" id="UP000838749">
    <property type="component" value="Unassembled WGS sequence"/>
</dbReference>
<accession>A0ABM9BDV1</accession>
<evidence type="ECO:0000313" key="1">
    <source>
        <dbReference type="EMBL" id="CAH1056880.1"/>
    </source>
</evidence>
<protein>
    <submittedName>
        <fullName evidence="1">Uncharacterized protein</fullName>
    </submittedName>
</protein>
<dbReference type="RefSeq" id="WP_234535194.1">
    <property type="nucleotide sequence ID" value="NZ_CAKMAB010000015.1"/>
</dbReference>
<dbReference type="EMBL" id="CAKMAB010000015">
    <property type="protein sequence ID" value="CAH1056880.1"/>
    <property type="molecule type" value="Genomic_DNA"/>
</dbReference>
<comment type="caution">
    <text evidence="1">The sequence shown here is derived from an EMBL/GenBank/DDBJ whole genome shotgun (WGS) entry which is preliminary data.</text>
</comment>
<evidence type="ECO:0000313" key="2">
    <source>
        <dbReference type="Proteomes" id="UP000838749"/>
    </source>
</evidence>